<dbReference type="EMBL" id="LR031872">
    <property type="protein sequence ID" value="VDC93813.1"/>
    <property type="molecule type" value="Genomic_DNA"/>
</dbReference>
<accession>A0A3P6B0F5</accession>
<gene>
    <name evidence="1" type="ORF">BOLC3T17155H</name>
</gene>
<protein>
    <submittedName>
        <fullName evidence="1">Uncharacterized protein</fullName>
    </submittedName>
</protein>
<evidence type="ECO:0000313" key="1">
    <source>
        <dbReference type="EMBL" id="VDC93813.1"/>
    </source>
</evidence>
<reference evidence="1" key="1">
    <citation type="submission" date="2018-11" db="EMBL/GenBank/DDBJ databases">
        <authorList>
            <consortium name="Genoscope - CEA"/>
            <person name="William W."/>
        </authorList>
    </citation>
    <scope>NUCLEOTIDE SEQUENCE</scope>
</reference>
<sequence>MKSSRVLLRSIKKDRQLRHFHFPNRKPVLLNCQYKRYD</sequence>
<proteinExistence type="predicted"/>
<organism evidence="1">
    <name type="scientific">Brassica oleracea</name>
    <name type="common">Wild cabbage</name>
    <dbReference type="NCBI Taxonomy" id="3712"/>
    <lineage>
        <taxon>Eukaryota</taxon>
        <taxon>Viridiplantae</taxon>
        <taxon>Streptophyta</taxon>
        <taxon>Embryophyta</taxon>
        <taxon>Tracheophyta</taxon>
        <taxon>Spermatophyta</taxon>
        <taxon>Magnoliopsida</taxon>
        <taxon>eudicotyledons</taxon>
        <taxon>Gunneridae</taxon>
        <taxon>Pentapetalae</taxon>
        <taxon>rosids</taxon>
        <taxon>malvids</taxon>
        <taxon>Brassicales</taxon>
        <taxon>Brassicaceae</taxon>
        <taxon>Brassiceae</taxon>
        <taxon>Brassica</taxon>
    </lineage>
</organism>
<name>A0A3P6B0F5_BRAOL</name>
<dbReference type="AlphaFoldDB" id="A0A3P6B0F5"/>